<dbReference type="Pfam" id="PF13701">
    <property type="entry name" value="DDE_Tnp_1_4"/>
    <property type="match status" value="1"/>
</dbReference>
<dbReference type="AlphaFoldDB" id="A0A8E0IE21"/>
<dbReference type="Proteomes" id="UP000014249">
    <property type="component" value="Unassembled WGS sequence"/>
</dbReference>
<dbReference type="EMBL" id="ANJX01000430">
    <property type="protein sequence ID" value="EPC49951.1"/>
    <property type="molecule type" value="Genomic_DNA"/>
</dbReference>
<accession>A0A8E0IE21</accession>
<dbReference type="InterPro" id="IPR025668">
    <property type="entry name" value="Tnp_DDE_dom"/>
</dbReference>
<evidence type="ECO:0000313" key="2">
    <source>
        <dbReference type="EMBL" id="EPC49951.1"/>
    </source>
</evidence>
<proteinExistence type="predicted"/>
<evidence type="ECO:0000259" key="1">
    <source>
        <dbReference type="Pfam" id="PF13701"/>
    </source>
</evidence>
<reference evidence="2 3" key="1">
    <citation type="journal article" date="2013" name="PLoS ONE">
        <title>Lactobacillus paracasei comparative genomics: towards species pan-genome definition and exploitation of diversity.</title>
        <authorList>
            <person name="Smokvina T."/>
            <person name="Wels M."/>
            <person name="Polka J."/>
            <person name="Chervaux C."/>
            <person name="Brisse S."/>
            <person name="Boekhorst J."/>
            <person name="van Hylckama Vlieg J.E."/>
            <person name="Siezen R.J."/>
        </authorList>
    </citation>
    <scope>NUCLEOTIDE SEQUENCE [LARGE SCALE GENOMIC DNA]</scope>
    <source>
        <strain evidence="2 3">CNCM I-4270</strain>
    </source>
</reference>
<comment type="caution">
    <text evidence="2">The sequence shown here is derived from an EMBL/GenBank/DDBJ whole genome shotgun (WGS) entry which is preliminary data.</text>
</comment>
<sequence>MLTLHSTALQCNPNVQISGDGGQLTNDAGMVLILEFLHRLHFDSLLTKCVHFDDHRKFHTAAYHDIFRQKLLLDIAGYLHDDAADSWRLDPAMQAILGQDKLVSQPSLSRFFGAMTANNLDELRQLLWKTATLSFQHSHQSQFVLDIDSTHADTFGEQESSAYNAHYMAKGYHPQVLFDCQSRMLLDPWSDLATFIPVKTPINSSKQPLIGFKHSRTVRT</sequence>
<evidence type="ECO:0000313" key="3">
    <source>
        <dbReference type="Proteomes" id="UP000014249"/>
    </source>
</evidence>
<gene>
    <name evidence="2" type="ORF">Lpp77_15987</name>
</gene>
<feature type="domain" description="Transposase DDE" evidence="1">
    <location>
        <begin position="11"/>
        <end position="185"/>
    </location>
</feature>
<name>A0A8E0IE21_LACPA</name>
<protein>
    <submittedName>
        <fullName evidence="2">IS1380 family transposase</fullName>
    </submittedName>
</protein>
<organism evidence="2 3">
    <name type="scientific">Lacticaseibacillus paracasei subsp. paracasei CNCM I-4270</name>
    <dbReference type="NCBI Taxonomy" id="1256202"/>
    <lineage>
        <taxon>Bacteria</taxon>
        <taxon>Bacillati</taxon>
        <taxon>Bacillota</taxon>
        <taxon>Bacilli</taxon>
        <taxon>Lactobacillales</taxon>
        <taxon>Lactobacillaceae</taxon>
        <taxon>Lacticaseibacillus</taxon>
    </lineage>
</organism>